<dbReference type="InterPro" id="IPR000182">
    <property type="entry name" value="GNAT_dom"/>
</dbReference>
<dbReference type="AlphaFoldDB" id="A0AAD5I689"/>
<feature type="region of interest" description="Disordered" evidence="7">
    <location>
        <begin position="94"/>
        <end position="119"/>
    </location>
</feature>
<comment type="caution">
    <text evidence="10">The sequence shown here is derived from an EMBL/GenBank/DDBJ whole genome shotgun (WGS) entry which is preliminary data.</text>
</comment>
<evidence type="ECO:0000313" key="10">
    <source>
        <dbReference type="EMBL" id="KAI9153299.1"/>
    </source>
</evidence>
<evidence type="ECO:0000313" key="11">
    <source>
        <dbReference type="Proteomes" id="UP001064489"/>
    </source>
</evidence>
<keyword evidence="2" id="KW-0479">Metal-binding</keyword>
<name>A0AAD5I689_ACENE</name>
<dbReference type="CDD" id="cd04301">
    <property type="entry name" value="NAT_SF"/>
    <property type="match status" value="1"/>
</dbReference>
<reference evidence="10" key="1">
    <citation type="journal article" date="2022" name="Plant J.">
        <title>Strategies of tolerance reflected in two North American maple genomes.</title>
        <authorList>
            <person name="McEvoy S.L."/>
            <person name="Sezen U.U."/>
            <person name="Trouern-Trend A."/>
            <person name="McMahon S.M."/>
            <person name="Schaberg P.G."/>
            <person name="Yang J."/>
            <person name="Wegrzyn J.L."/>
            <person name="Swenson N.G."/>
        </authorList>
    </citation>
    <scope>NUCLEOTIDE SEQUENCE</scope>
    <source>
        <strain evidence="10">91603</strain>
    </source>
</reference>
<evidence type="ECO:0000256" key="3">
    <source>
        <dbReference type="ARBA" id="ARBA00022771"/>
    </source>
</evidence>
<dbReference type="SUPFAM" id="SSF55729">
    <property type="entry name" value="Acyl-CoA N-acyltransferases (Nat)"/>
    <property type="match status" value="1"/>
</dbReference>
<evidence type="ECO:0000259" key="8">
    <source>
        <dbReference type="PROSITE" id="PS50016"/>
    </source>
</evidence>
<dbReference type="GO" id="GO:0008270">
    <property type="term" value="F:zinc ion binding"/>
    <property type="evidence" value="ECO:0007669"/>
    <property type="project" value="UniProtKB-KW"/>
</dbReference>
<dbReference type="GO" id="GO:0006357">
    <property type="term" value="P:regulation of transcription by RNA polymerase II"/>
    <property type="evidence" value="ECO:0007669"/>
    <property type="project" value="TreeGrafter"/>
</dbReference>
<dbReference type="InterPro" id="IPR016181">
    <property type="entry name" value="Acyl_CoA_acyltransferase"/>
</dbReference>
<evidence type="ECO:0000259" key="9">
    <source>
        <dbReference type="PROSITE" id="PS51186"/>
    </source>
</evidence>
<evidence type="ECO:0000256" key="1">
    <source>
        <dbReference type="ARBA" id="ARBA00004123"/>
    </source>
</evidence>
<dbReference type="PROSITE" id="PS51186">
    <property type="entry name" value="GNAT"/>
    <property type="match status" value="1"/>
</dbReference>
<dbReference type="InterPro" id="IPR054292">
    <property type="entry name" value="DUF7028"/>
</dbReference>
<dbReference type="GO" id="GO:0016747">
    <property type="term" value="F:acyltransferase activity, transferring groups other than amino-acyl groups"/>
    <property type="evidence" value="ECO:0007669"/>
    <property type="project" value="InterPro"/>
</dbReference>
<proteinExistence type="predicted"/>
<protein>
    <submittedName>
        <fullName evidence="10">Uncharacterized protein</fullName>
    </submittedName>
</protein>
<dbReference type="Pfam" id="PF23209">
    <property type="entry name" value="IDM1_C"/>
    <property type="match status" value="1"/>
</dbReference>
<dbReference type="EMBL" id="JAJSOW010000108">
    <property type="protein sequence ID" value="KAI9153299.1"/>
    <property type="molecule type" value="Genomic_DNA"/>
</dbReference>
<dbReference type="PANTHER" id="PTHR46309">
    <property type="entry name" value="PHD FINGER PROTEIN 12"/>
    <property type="match status" value="1"/>
</dbReference>
<keyword evidence="3 6" id="KW-0863">Zinc-finger</keyword>
<accession>A0AAD5I689</accession>
<evidence type="ECO:0000256" key="7">
    <source>
        <dbReference type="SAM" id="MobiDB-lite"/>
    </source>
</evidence>
<dbReference type="Gene3D" id="3.40.630.30">
    <property type="match status" value="1"/>
</dbReference>
<dbReference type="InterPro" id="IPR013083">
    <property type="entry name" value="Znf_RING/FYVE/PHD"/>
</dbReference>
<dbReference type="InterPro" id="IPR042163">
    <property type="entry name" value="PHF12"/>
</dbReference>
<keyword evidence="5" id="KW-0539">Nucleus</keyword>
<dbReference type="InterPro" id="IPR001965">
    <property type="entry name" value="Znf_PHD"/>
</dbReference>
<gene>
    <name evidence="10" type="ORF">LWI28_009073</name>
</gene>
<dbReference type="SMART" id="SM00249">
    <property type="entry name" value="PHD"/>
    <property type="match status" value="2"/>
</dbReference>
<dbReference type="PROSITE" id="PS50016">
    <property type="entry name" value="ZF_PHD_2"/>
    <property type="match status" value="1"/>
</dbReference>
<keyword evidence="11" id="KW-1185">Reference proteome</keyword>
<feature type="compositionally biased region" description="Polar residues" evidence="7">
    <location>
        <begin position="94"/>
        <end position="105"/>
    </location>
</feature>
<dbReference type="Pfam" id="PF00628">
    <property type="entry name" value="PHD"/>
    <property type="match status" value="1"/>
</dbReference>
<comment type="subcellular location">
    <subcellularLocation>
        <location evidence="1">Nucleus</location>
    </subcellularLocation>
</comment>
<dbReference type="InterPro" id="IPR032308">
    <property type="entry name" value="TDBD"/>
</dbReference>
<dbReference type="Gene3D" id="3.30.40.10">
    <property type="entry name" value="Zinc/RING finger domain, C3HC4 (zinc finger)"/>
    <property type="match status" value="2"/>
</dbReference>
<feature type="compositionally biased region" description="Polar residues" evidence="7">
    <location>
        <begin position="218"/>
        <end position="228"/>
    </location>
</feature>
<dbReference type="Pfam" id="PF22970">
    <property type="entry name" value="DUF7028"/>
    <property type="match status" value="2"/>
</dbReference>
<dbReference type="GO" id="GO:0005634">
    <property type="term" value="C:nucleus"/>
    <property type="evidence" value="ECO:0007669"/>
    <property type="project" value="UniProtKB-SubCell"/>
</dbReference>
<feature type="domain" description="PHD-type" evidence="8">
    <location>
        <begin position="413"/>
        <end position="458"/>
    </location>
</feature>
<dbReference type="Pfam" id="PF16135">
    <property type="entry name" value="TDBD"/>
    <property type="match status" value="1"/>
</dbReference>
<feature type="domain" description="N-acetyltransferase" evidence="9">
    <location>
        <begin position="556"/>
        <end position="707"/>
    </location>
</feature>
<organism evidence="10 11">
    <name type="scientific">Acer negundo</name>
    <name type="common">Box elder</name>
    <dbReference type="NCBI Taxonomy" id="4023"/>
    <lineage>
        <taxon>Eukaryota</taxon>
        <taxon>Viridiplantae</taxon>
        <taxon>Streptophyta</taxon>
        <taxon>Embryophyta</taxon>
        <taxon>Tracheophyta</taxon>
        <taxon>Spermatophyta</taxon>
        <taxon>Magnoliopsida</taxon>
        <taxon>eudicotyledons</taxon>
        <taxon>Gunneridae</taxon>
        <taxon>Pentapetalae</taxon>
        <taxon>rosids</taxon>
        <taxon>malvids</taxon>
        <taxon>Sapindales</taxon>
        <taxon>Sapindaceae</taxon>
        <taxon>Hippocastanoideae</taxon>
        <taxon>Acereae</taxon>
        <taxon>Acer</taxon>
    </lineage>
</organism>
<evidence type="ECO:0000256" key="5">
    <source>
        <dbReference type="ARBA" id="ARBA00023242"/>
    </source>
</evidence>
<dbReference type="InterPro" id="IPR056511">
    <property type="entry name" value="IDM1_C"/>
</dbReference>
<keyword evidence="4" id="KW-0862">Zinc</keyword>
<evidence type="ECO:0000256" key="6">
    <source>
        <dbReference type="PROSITE-ProRule" id="PRU00146"/>
    </source>
</evidence>
<reference evidence="10" key="2">
    <citation type="submission" date="2023-02" db="EMBL/GenBank/DDBJ databases">
        <authorList>
            <person name="Swenson N.G."/>
            <person name="Wegrzyn J.L."/>
            <person name="Mcevoy S.L."/>
        </authorList>
    </citation>
    <scope>NUCLEOTIDE SEQUENCE</scope>
    <source>
        <strain evidence="10">91603</strain>
        <tissue evidence="10">Leaf</tissue>
    </source>
</reference>
<dbReference type="GO" id="GO:0003714">
    <property type="term" value="F:transcription corepressor activity"/>
    <property type="evidence" value="ECO:0007669"/>
    <property type="project" value="InterPro"/>
</dbReference>
<dbReference type="Proteomes" id="UP001064489">
    <property type="component" value="Chromosome 11"/>
</dbReference>
<dbReference type="SUPFAM" id="SSF57903">
    <property type="entry name" value="FYVE/PHD zinc finger"/>
    <property type="match status" value="1"/>
</dbReference>
<evidence type="ECO:0000256" key="2">
    <source>
        <dbReference type="ARBA" id="ARBA00022723"/>
    </source>
</evidence>
<sequence>MEKKMNSQETWKLADPDLFPPEYCPDAVSKYTASRPNAPNKLWRSLFHNVRKHLVFLGWRIDFTASDDTPKFRYTSPDGELFMSLREACQKLDSVTPQDSPNSFLAEQENDSDGDSFADKPECFPEAVVYWFRDGLKKKGVDSDMRSKAKRHLLAMKWKFWYADKSGRQELRYTSPTGKVYYSLRMACKGCIDEGGVPETILSASNLSSCNEEISVPSQTEQPFTEFSAQKRRKTDKTSESDLAASTIQIVVDLGCLKDGEEAGEKKLRHQPRRGKVLGTLIESRDQLTAPVQQLSRRARHMPKSVLTRLIESNAVLPMAKVFYRGRDKPLAEGCITHDGIKCNCCNEVFQLSAFEVHAGSKNHRPAANIFLEDGRSLVDCQRQVDRNNKMSSASKQSRDSRKRKSVDRDESCDVCTVCYTGGELILCDRCPAAFHKGCLGFEIIPVGDWFCPTCCCGICSEGKFEQTTEDSVNDETGRFCDQCMHIFHIGCLRKREGILKLKNFAQNKWFCSNRCEHAFSGLHELIGKPISLGGDNITWRVLKSMESTNASSDSEVLMEIQSKLDEALDVMHECFESVKDPLTGKDLVADVIFNRGSDKKHLNFQGFYTVVLEKEGEVISVATVRVFDSMAEIPLVATSFQYRKHGMCRLMMDELEKQLTAIGVLRLILPSSPGVFNTWTTKFGYSKMTDSERLKLVSYVFLNFQDTILCQKLLKKELPAEESCKTPSPISEVLEGESG</sequence>
<evidence type="ECO:0000256" key="4">
    <source>
        <dbReference type="ARBA" id="ARBA00022833"/>
    </source>
</evidence>
<dbReference type="InterPro" id="IPR019787">
    <property type="entry name" value="Znf_PHD-finger"/>
</dbReference>
<feature type="region of interest" description="Disordered" evidence="7">
    <location>
        <begin position="218"/>
        <end position="240"/>
    </location>
</feature>
<dbReference type="PANTHER" id="PTHR46309:SF12">
    <property type="entry name" value="GB|AAC80581.1"/>
    <property type="match status" value="1"/>
</dbReference>
<dbReference type="InterPro" id="IPR011011">
    <property type="entry name" value="Znf_FYVE_PHD"/>
</dbReference>